<feature type="domain" description="Reverse transcriptase Ty1/copia-type" evidence="1">
    <location>
        <begin position="52"/>
        <end position="102"/>
    </location>
</feature>
<dbReference type="SUPFAM" id="SSF56672">
    <property type="entry name" value="DNA/RNA polymerases"/>
    <property type="match status" value="1"/>
</dbReference>
<gene>
    <name evidence="2" type="ORF">SLEP1_g32220</name>
</gene>
<evidence type="ECO:0000259" key="1">
    <source>
        <dbReference type="Pfam" id="PF07727"/>
    </source>
</evidence>
<reference evidence="2 3" key="1">
    <citation type="journal article" date="2021" name="Commun. Biol.">
        <title>The genome of Shorea leprosula (Dipterocarpaceae) highlights the ecological relevance of drought in aseasonal tropical rainforests.</title>
        <authorList>
            <person name="Ng K.K.S."/>
            <person name="Kobayashi M.J."/>
            <person name="Fawcett J.A."/>
            <person name="Hatakeyama M."/>
            <person name="Paape T."/>
            <person name="Ng C.H."/>
            <person name="Ang C.C."/>
            <person name="Tnah L.H."/>
            <person name="Lee C.T."/>
            <person name="Nishiyama T."/>
            <person name="Sese J."/>
            <person name="O'Brien M.J."/>
            <person name="Copetti D."/>
            <person name="Mohd Noor M.I."/>
            <person name="Ong R.C."/>
            <person name="Putra M."/>
            <person name="Sireger I.Z."/>
            <person name="Indrioko S."/>
            <person name="Kosugi Y."/>
            <person name="Izuno A."/>
            <person name="Isagi Y."/>
            <person name="Lee S.L."/>
            <person name="Shimizu K.K."/>
        </authorList>
    </citation>
    <scope>NUCLEOTIDE SEQUENCE [LARGE SCALE GENOMIC DNA]</scope>
    <source>
        <strain evidence="2">214</strain>
    </source>
</reference>
<dbReference type="EMBL" id="BPVZ01000060">
    <property type="protein sequence ID" value="GKV22340.1"/>
    <property type="molecule type" value="Genomic_DNA"/>
</dbReference>
<dbReference type="InterPro" id="IPR013103">
    <property type="entry name" value="RVT_2"/>
</dbReference>
<proteinExistence type="predicted"/>
<dbReference type="Proteomes" id="UP001054252">
    <property type="component" value="Unassembled WGS sequence"/>
</dbReference>
<accession>A0AAV5KCV1</accession>
<name>A0AAV5KCV1_9ROSI</name>
<dbReference type="Pfam" id="PF07727">
    <property type="entry name" value="RVT_2"/>
    <property type="match status" value="2"/>
</dbReference>
<dbReference type="InterPro" id="IPR043502">
    <property type="entry name" value="DNA/RNA_pol_sf"/>
</dbReference>
<evidence type="ECO:0000313" key="2">
    <source>
        <dbReference type="EMBL" id="GKV22340.1"/>
    </source>
</evidence>
<dbReference type="AlphaFoldDB" id="A0AAV5KCV1"/>
<evidence type="ECO:0000313" key="3">
    <source>
        <dbReference type="Proteomes" id="UP001054252"/>
    </source>
</evidence>
<keyword evidence="3" id="KW-1185">Reference proteome</keyword>
<organism evidence="2 3">
    <name type="scientific">Rubroshorea leprosula</name>
    <dbReference type="NCBI Taxonomy" id="152421"/>
    <lineage>
        <taxon>Eukaryota</taxon>
        <taxon>Viridiplantae</taxon>
        <taxon>Streptophyta</taxon>
        <taxon>Embryophyta</taxon>
        <taxon>Tracheophyta</taxon>
        <taxon>Spermatophyta</taxon>
        <taxon>Magnoliopsida</taxon>
        <taxon>eudicotyledons</taxon>
        <taxon>Gunneridae</taxon>
        <taxon>Pentapetalae</taxon>
        <taxon>rosids</taxon>
        <taxon>malvids</taxon>
        <taxon>Malvales</taxon>
        <taxon>Dipterocarpaceae</taxon>
        <taxon>Rubroshorea</taxon>
    </lineage>
</organism>
<feature type="domain" description="Reverse transcriptase Ty1/copia-type" evidence="1">
    <location>
        <begin position="107"/>
        <end position="255"/>
    </location>
</feature>
<comment type="caution">
    <text evidence="2">The sequence shown here is derived from an EMBL/GenBank/DDBJ whole genome shotgun (WGS) entry which is preliminary data.</text>
</comment>
<sequence>MFSSLSNFQVSSIDQPPLFTNLSIELFLSDSDADTFDELHDAFLHASPDSIKDVLSVGCKWMYKIKTWSDGSMEHYKARLVAKGFTQEYQIDYEETFAPIAHPSLAHKEVYVKSPSGLKHPPNKVCRWKRDLYGLKQAPQAWFAKFSTTISEFGFTSSPHDTTLFIRKINHGMILLFLYVDDIIIIGDDILCIHDLKQFLSYKFEIKDLDVLSYFLGFEVNFSYDGYLLSQTKYASDLISKAGLVDSKTASTPLEPNVLLTLMDGSPLADLTHYK</sequence>
<protein>
    <recommendedName>
        <fullName evidence="1">Reverse transcriptase Ty1/copia-type domain-containing protein</fullName>
    </recommendedName>
</protein>